<gene>
    <name evidence="2" type="ORF">GCK72_007846</name>
</gene>
<dbReference type="GeneID" id="78774541"/>
<evidence type="ECO:0000256" key="1">
    <source>
        <dbReference type="SAM" id="MobiDB-lite"/>
    </source>
</evidence>
<sequence length="127" mass="14153">MVAHTTSTILCAPGALELSSKSSKVAPTGFKAPKPAPNRSKTSRIPPKTAINFTNHQISTTITTTHFTVSEKAELQIWLQIQRSSNHYQPPTDQEQAEIDRRTIHVANLDYSTTSSQLEDYFKIVEK</sequence>
<accession>A0A6A5HNI0</accession>
<dbReference type="CTD" id="78774541"/>
<dbReference type="SUPFAM" id="SSF54928">
    <property type="entry name" value="RNA-binding domain, RBD"/>
    <property type="match status" value="1"/>
</dbReference>
<dbReference type="GO" id="GO:0003676">
    <property type="term" value="F:nucleic acid binding"/>
    <property type="evidence" value="ECO:0007669"/>
    <property type="project" value="InterPro"/>
</dbReference>
<protein>
    <recommendedName>
        <fullName evidence="4">RRM domain-containing protein</fullName>
    </recommendedName>
</protein>
<evidence type="ECO:0008006" key="4">
    <source>
        <dbReference type="Google" id="ProtNLM"/>
    </source>
</evidence>
<evidence type="ECO:0000313" key="2">
    <source>
        <dbReference type="EMBL" id="KAF1767887.1"/>
    </source>
</evidence>
<dbReference type="InterPro" id="IPR012677">
    <property type="entry name" value="Nucleotide-bd_a/b_plait_sf"/>
</dbReference>
<proteinExistence type="predicted"/>
<dbReference type="Gene3D" id="3.30.70.330">
    <property type="match status" value="1"/>
</dbReference>
<reference evidence="2 3" key="1">
    <citation type="submission" date="2019-12" db="EMBL/GenBank/DDBJ databases">
        <title>Chromosome-level assembly of the Caenorhabditis remanei genome.</title>
        <authorList>
            <person name="Teterina A.A."/>
            <person name="Willis J.H."/>
            <person name="Phillips P.C."/>
        </authorList>
    </citation>
    <scope>NUCLEOTIDE SEQUENCE [LARGE SCALE GENOMIC DNA]</scope>
    <source>
        <strain evidence="2 3">PX506</strain>
        <tissue evidence="2">Whole organism</tissue>
    </source>
</reference>
<name>A0A6A5HNI0_CAERE</name>
<dbReference type="Proteomes" id="UP000483820">
    <property type="component" value="Chromosome II"/>
</dbReference>
<feature type="region of interest" description="Disordered" evidence="1">
    <location>
        <begin position="20"/>
        <end position="47"/>
    </location>
</feature>
<dbReference type="AlphaFoldDB" id="A0A6A5HNI0"/>
<dbReference type="RefSeq" id="XP_053590682.1">
    <property type="nucleotide sequence ID" value="XM_053726488.1"/>
</dbReference>
<dbReference type="EMBL" id="WUAV01000002">
    <property type="protein sequence ID" value="KAF1767887.1"/>
    <property type="molecule type" value="Genomic_DNA"/>
</dbReference>
<dbReference type="KEGG" id="crq:GCK72_007846"/>
<comment type="caution">
    <text evidence="2">The sequence shown here is derived from an EMBL/GenBank/DDBJ whole genome shotgun (WGS) entry which is preliminary data.</text>
</comment>
<organism evidence="2 3">
    <name type="scientific">Caenorhabditis remanei</name>
    <name type="common">Caenorhabditis vulgaris</name>
    <dbReference type="NCBI Taxonomy" id="31234"/>
    <lineage>
        <taxon>Eukaryota</taxon>
        <taxon>Metazoa</taxon>
        <taxon>Ecdysozoa</taxon>
        <taxon>Nematoda</taxon>
        <taxon>Chromadorea</taxon>
        <taxon>Rhabditida</taxon>
        <taxon>Rhabditina</taxon>
        <taxon>Rhabditomorpha</taxon>
        <taxon>Rhabditoidea</taxon>
        <taxon>Rhabditidae</taxon>
        <taxon>Peloderinae</taxon>
        <taxon>Caenorhabditis</taxon>
    </lineage>
</organism>
<dbReference type="InterPro" id="IPR035979">
    <property type="entry name" value="RBD_domain_sf"/>
</dbReference>
<evidence type="ECO:0000313" key="3">
    <source>
        <dbReference type="Proteomes" id="UP000483820"/>
    </source>
</evidence>